<reference evidence="5 6" key="1">
    <citation type="submission" date="2017-12" db="EMBL/GenBank/DDBJ databases">
        <title>Streptomyces populusis sp. nov., a novel endophytic actinobacterium isolated from stems of Populus adenopoda Maxim.</title>
        <authorList>
            <person name="Wang Z."/>
        </authorList>
    </citation>
    <scope>NUCLEOTIDE SEQUENCE [LARGE SCALE GENOMIC DNA]</scope>
    <source>
        <strain evidence="5 6">A249</strain>
    </source>
</reference>
<dbReference type="SUPFAM" id="SSF46785">
    <property type="entry name" value="Winged helix' DNA-binding domain"/>
    <property type="match status" value="1"/>
</dbReference>
<keyword evidence="6" id="KW-1185">Reference proteome</keyword>
<keyword evidence="2" id="KW-0238">DNA-binding</keyword>
<accession>A0A2I0SSS4</accession>
<dbReference type="PROSITE" id="PS50949">
    <property type="entry name" value="HTH_GNTR"/>
    <property type="match status" value="1"/>
</dbReference>
<keyword evidence="3" id="KW-0804">Transcription</keyword>
<dbReference type="AlphaFoldDB" id="A0A2I0SSS4"/>
<dbReference type="InterPro" id="IPR000524">
    <property type="entry name" value="Tscrpt_reg_HTH_GntR"/>
</dbReference>
<dbReference type="GO" id="GO:0003677">
    <property type="term" value="F:DNA binding"/>
    <property type="evidence" value="ECO:0007669"/>
    <property type="project" value="UniProtKB-KW"/>
</dbReference>
<dbReference type="OrthoDB" id="7363114at2"/>
<evidence type="ECO:0000313" key="6">
    <source>
        <dbReference type="Proteomes" id="UP000236178"/>
    </source>
</evidence>
<dbReference type="EMBL" id="PJOS01000015">
    <property type="protein sequence ID" value="PKT72953.1"/>
    <property type="molecule type" value="Genomic_DNA"/>
</dbReference>
<dbReference type="InterPro" id="IPR050679">
    <property type="entry name" value="Bact_HTH_transcr_reg"/>
</dbReference>
<feature type="domain" description="HTH gntR-type" evidence="4">
    <location>
        <begin position="9"/>
        <end position="77"/>
    </location>
</feature>
<dbReference type="PANTHER" id="PTHR44846:SF17">
    <property type="entry name" value="GNTR-FAMILY TRANSCRIPTIONAL REGULATOR"/>
    <property type="match status" value="1"/>
</dbReference>
<evidence type="ECO:0000256" key="3">
    <source>
        <dbReference type="ARBA" id="ARBA00023163"/>
    </source>
</evidence>
<dbReference type="Pfam" id="PF00392">
    <property type="entry name" value="GntR"/>
    <property type="match status" value="1"/>
</dbReference>
<dbReference type="CDD" id="cd07377">
    <property type="entry name" value="WHTH_GntR"/>
    <property type="match status" value="1"/>
</dbReference>
<gene>
    <name evidence="5" type="ORF">CW362_10535</name>
</gene>
<dbReference type="GO" id="GO:0003700">
    <property type="term" value="F:DNA-binding transcription factor activity"/>
    <property type="evidence" value="ECO:0007669"/>
    <property type="project" value="InterPro"/>
</dbReference>
<dbReference type="SMART" id="SM00345">
    <property type="entry name" value="HTH_GNTR"/>
    <property type="match status" value="1"/>
</dbReference>
<sequence>MTVSQDDPRSAYEQVADDLRRRIASGALKAGQRLDGNAKMAERYGVAPMTIRHALDILRREQLIVSQQGRGTFVASDPVFADSAEEASTMADELGEIKAALELINSRLDRLETQVRERP</sequence>
<organism evidence="5 6">
    <name type="scientific">Streptomyces populi</name>
    <dbReference type="NCBI Taxonomy" id="2058924"/>
    <lineage>
        <taxon>Bacteria</taxon>
        <taxon>Bacillati</taxon>
        <taxon>Actinomycetota</taxon>
        <taxon>Actinomycetes</taxon>
        <taxon>Kitasatosporales</taxon>
        <taxon>Streptomycetaceae</taxon>
        <taxon>Streptomyces</taxon>
    </lineage>
</organism>
<evidence type="ECO:0000259" key="4">
    <source>
        <dbReference type="PROSITE" id="PS50949"/>
    </source>
</evidence>
<evidence type="ECO:0000313" key="5">
    <source>
        <dbReference type="EMBL" id="PKT72953.1"/>
    </source>
</evidence>
<dbReference type="Proteomes" id="UP000236178">
    <property type="component" value="Unassembled WGS sequence"/>
</dbReference>
<dbReference type="Gene3D" id="1.10.10.10">
    <property type="entry name" value="Winged helix-like DNA-binding domain superfamily/Winged helix DNA-binding domain"/>
    <property type="match status" value="1"/>
</dbReference>
<dbReference type="GO" id="GO:0045892">
    <property type="term" value="P:negative regulation of DNA-templated transcription"/>
    <property type="evidence" value="ECO:0007669"/>
    <property type="project" value="TreeGrafter"/>
</dbReference>
<comment type="caution">
    <text evidence="5">The sequence shown here is derived from an EMBL/GenBank/DDBJ whole genome shotgun (WGS) entry which is preliminary data.</text>
</comment>
<evidence type="ECO:0000256" key="1">
    <source>
        <dbReference type="ARBA" id="ARBA00023015"/>
    </source>
</evidence>
<keyword evidence="1" id="KW-0805">Transcription regulation</keyword>
<dbReference type="PANTHER" id="PTHR44846">
    <property type="entry name" value="MANNOSYL-D-GLYCERATE TRANSPORT/METABOLISM SYSTEM REPRESSOR MNGR-RELATED"/>
    <property type="match status" value="1"/>
</dbReference>
<evidence type="ECO:0000256" key="2">
    <source>
        <dbReference type="ARBA" id="ARBA00023125"/>
    </source>
</evidence>
<dbReference type="RefSeq" id="WP_103549137.1">
    <property type="nucleotide sequence ID" value="NZ_JBHJSK010000012.1"/>
</dbReference>
<proteinExistence type="predicted"/>
<name>A0A2I0SSS4_9ACTN</name>
<protein>
    <submittedName>
        <fullName evidence="5">GntR family transcriptional regulator</fullName>
    </submittedName>
</protein>
<dbReference type="InterPro" id="IPR036390">
    <property type="entry name" value="WH_DNA-bd_sf"/>
</dbReference>
<dbReference type="InterPro" id="IPR036388">
    <property type="entry name" value="WH-like_DNA-bd_sf"/>
</dbReference>